<name>A0A1G9B9H3_9BACT</name>
<accession>A0A1G9B9H3</accession>
<dbReference type="AlphaFoldDB" id="A0A1G9B9H3"/>
<proteinExistence type="predicted"/>
<dbReference type="RefSeq" id="WP_089680283.1">
    <property type="nucleotide sequence ID" value="NZ_FNFO01000002.1"/>
</dbReference>
<keyword evidence="2" id="KW-1185">Reference proteome</keyword>
<sequence>MNDRDLYPESWEAISARIRFGRAGGRCEQCGIPHGTFGYRDQQGHFHSLVQVFAAMLQGINPFEGDLAGVEPGKPTQIFLQCAHKDGNKSNCTDENLISVCPKCHFDMDRPGQPPARSYGRRYRLHQYDLFHSPSDEAR</sequence>
<protein>
    <submittedName>
        <fullName evidence="1">Uncharacterized protein</fullName>
    </submittedName>
</protein>
<dbReference type="EMBL" id="FNFO01000002">
    <property type="protein sequence ID" value="SDK35670.1"/>
    <property type="molecule type" value="Genomic_DNA"/>
</dbReference>
<dbReference type="STRING" id="1075417.SAMN05421823_102543"/>
<organism evidence="1 2">
    <name type="scientific">Catalinimonas alkaloidigena</name>
    <dbReference type="NCBI Taxonomy" id="1075417"/>
    <lineage>
        <taxon>Bacteria</taxon>
        <taxon>Pseudomonadati</taxon>
        <taxon>Bacteroidota</taxon>
        <taxon>Cytophagia</taxon>
        <taxon>Cytophagales</taxon>
        <taxon>Catalimonadaceae</taxon>
        <taxon>Catalinimonas</taxon>
    </lineage>
</organism>
<reference evidence="1 2" key="1">
    <citation type="submission" date="2016-10" db="EMBL/GenBank/DDBJ databases">
        <authorList>
            <person name="de Groot N.N."/>
        </authorList>
    </citation>
    <scope>NUCLEOTIDE SEQUENCE [LARGE SCALE GENOMIC DNA]</scope>
    <source>
        <strain evidence="1 2">DSM 25186</strain>
    </source>
</reference>
<gene>
    <name evidence="1" type="ORF">SAMN05421823_102543</name>
</gene>
<dbReference type="OrthoDB" id="1072451at2"/>
<evidence type="ECO:0000313" key="1">
    <source>
        <dbReference type="EMBL" id="SDK35670.1"/>
    </source>
</evidence>
<evidence type="ECO:0000313" key="2">
    <source>
        <dbReference type="Proteomes" id="UP000198510"/>
    </source>
</evidence>
<dbReference type="Proteomes" id="UP000198510">
    <property type="component" value="Unassembled WGS sequence"/>
</dbReference>